<dbReference type="InterPro" id="IPR001584">
    <property type="entry name" value="Integrase_cat-core"/>
</dbReference>
<dbReference type="InterPro" id="IPR025948">
    <property type="entry name" value="HTH-like_dom"/>
</dbReference>
<protein>
    <submittedName>
        <fullName evidence="3">Transposase InsO and inactivated derivatives</fullName>
    </submittedName>
</protein>
<dbReference type="PANTHER" id="PTHR46889:SF4">
    <property type="entry name" value="TRANSPOSASE INSO FOR INSERTION SEQUENCE ELEMENT IS911B-RELATED"/>
    <property type="match status" value="1"/>
</dbReference>
<evidence type="ECO:0000313" key="4">
    <source>
        <dbReference type="Proteomes" id="UP000234342"/>
    </source>
</evidence>
<evidence type="ECO:0000259" key="2">
    <source>
        <dbReference type="PROSITE" id="PS50994"/>
    </source>
</evidence>
<feature type="domain" description="Integrase catalytic" evidence="2">
    <location>
        <begin position="116"/>
        <end position="293"/>
    </location>
</feature>
<dbReference type="InterPro" id="IPR012337">
    <property type="entry name" value="RNaseH-like_sf"/>
</dbReference>
<dbReference type="InterPro" id="IPR050900">
    <property type="entry name" value="Transposase_IS3/IS150/IS904"/>
</dbReference>
<evidence type="ECO:0000256" key="1">
    <source>
        <dbReference type="ARBA" id="ARBA00002286"/>
    </source>
</evidence>
<accession>A0A2H1KVV4</accession>
<comment type="function">
    <text evidence="1">Involved in the transposition of the insertion sequence.</text>
</comment>
<dbReference type="GO" id="GO:0003676">
    <property type="term" value="F:nucleic acid binding"/>
    <property type="evidence" value="ECO:0007669"/>
    <property type="project" value="InterPro"/>
</dbReference>
<dbReference type="PROSITE" id="PS50994">
    <property type="entry name" value="INTEGRASE"/>
    <property type="match status" value="1"/>
</dbReference>
<name>A0A2H1KVV4_9MICO</name>
<dbReference type="NCBIfam" id="NF033516">
    <property type="entry name" value="transpos_IS3"/>
    <property type="match status" value="1"/>
</dbReference>
<organism evidence="3 4">
    <name type="scientific">Brevibacterium antiquum</name>
    <dbReference type="NCBI Taxonomy" id="234835"/>
    <lineage>
        <taxon>Bacteria</taxon>
        <taxon>Bacillati</taxon>
        <taxon>Actinomycetota</taxon>
        <taxon>Actinomycetes</taxon>
        <taxon>Micrococcales</taxon>
        <taxon>Brevibacteriaceae</taxon>
        <taxon>Brevibacterium</taxon>
    </lineage>
</organism>
<sequence length="300" mass="34141">MIRFQFVADHRHAHGVKRMCTVLGIQRSSFYAWREGRAARRQRQEADARLVARMQAVHEERDHTYGYRRMSVELARDPRVEGPVNHKKVARLMRENQLVGVHLRKPRITTVKDPGAQVFPDLLERDFSASEAGSRYVGDITYLPYGTEGKNLYLATVIDLYSKRLVGWSIAEHMRTSLVEDALHQALNHRESLSGAIMHTDHGRQYTSSAFQERCLRLGMVQSMGRIGSSADNALAESVNASLKRETLQGAKRWSSAAACRRDVFRWIVRYNTSRRHSALDYRSPLDYETACAPTLGLAA</sequence>
<dbReference type="GO" id="GO:0015074">
    <property type="term" value="P:DNA integration"/>
    <property type="evidence" value="ECO:0007669"/>
    <property type="project" value="InterPro"/>
</dbReference>
<reference evidence="4" key="1">
    <citation type="submission" date="2017-03" db="EMBL/GenBank/DDBJ databases">
        <authorList>
            <person name="Monnet C."/>
        </authorList>
    </citation>
    <scope>NUCLEOTIDE SEQUENCE [LARGE SCALE GENOMIC DNA]</scope>
    <source>
        <strain evidence="4">P10</strain>
    </source>
</reference>
<keyword evidence="4" id="KW-1185">Reference proteome</keyword>
<dbReference type="Pfam" id="PF13276">
    <property type="entry name" value="HTH_21"/>
    <property type="match status" value="1"/>
</dbReference>
<dbReference type="EMBL" id="FXZE01000041">
    <property type="protein sequence ID" value="SMY03362.1"/>
    <property type="molecule type" value="Genomic_DNA"/>
</dbReference>
<dbReference type="PANTHER" id="PTHR46889">
    <property type="entry name" value="TRANSPOSASE INSF FOR INSERTION SEQUENCE IS3B-RELATED"/>
    <property type="match status" value="1"/>
</dbReference>
<dbReference type="InterPro" id="IPR036397">
    <property type="entry name" value="RNaseH_sf"/>
</dbReference>
<dbReference type="Proteomes" id="UP000234342">
    <property type="component" value="Unassembled WGS sequence"/>
</dbReference>
<dbReference type="SUPFAM" id="SSF53098">
    <property type="entry name" value="Ribonuclease H-like"/>
    <property type="match status" value="1"/>
</dbReference>
<evidence type="ECO:0000313" key="3">
    <source>
        <dbReference type="EMBL" id="SMY03362.1"/>
    </source>
</evidence>
<dbReference type="InterPro" id="IPR048020">
    <property type="entry name" value="Transpos_IS3"/>
</dbReference>
<dbReference type="Gene3D" id="3.30.420.10">
    <property type="entry name" value="Ribonuclease H-like superfamily/Ribonuclease H"/>
    <property type="match status" value="1"/>
</dbReference>
<proteinExistence type="predicted"/>
<dbReference type="AlphaFoldDB" id="A0A2H1KVV4"/>
<gene>
    <name evidence="3" type="ORF">BANT10_03516</name>
</gene>
<dbReference type="Pfam" id="PF00665">
    <property type="entry name" value="rve"/>
    <property type="match status" value="1"/>
</dbReference>